<keyword evidence="2" id="KW-1185">Reference proteome</keyword>
<accession>A0ABT7U7Y1</accession>
<gene>
    <name evidence="1" type="ORF">QUW02_12080</name>
</gene>
<evidence type="ECO:0000313" key="1">
    <source>
        <dbReference type="EMBL" id="MDM8146647.1"/>
    </source>
</evidence>
<dbReference type="EMBL" id="JAUDCF010000041">
    <property type="protein sequence ID" value="MDM8146647.1"/>
    <property type="molecule type" value="Genomic_DNA"/>
</dbReference>
<dbReference type="Proteomes" id="UP001228403">
    <property type="component" value="Unassembled WGS sequence"/>
</dbReference>
<proteinExistence type="predicted"/>
<comment type="caution">
    <text evidence="1">The sequence shown here is derived from an EMBL/GenBank/DDBJ whole genome shotgun (WGS) entry which is preliminary data.</text>
</comment>
<reference evidence="1 2" key="1">
    <citation type="submission" date="2023-06" db="EMBL/GenBank/DDBJ databases">
        <authorList>
            <person name="Zeman M."/>
            <person name="Kubasova T."/>
            <person name="Jahodarova E."/>
            <person name="Nykrynova M."/>
            <person name="Rychlik I."/>
        </authorList>
    </citation>
    <scope>NUCLEOTIDE SEQUENCE [LARGE SCALE GENOMIC DNA]</scope>
    <source>
        <strain evidence="1 2">ET4</strain>
    </source>
</reference>
<protein>
    <submittedName>
        <fullName evidence="1">Uncharacterized protein</fullName>
    </submittedName>
</protein>
<organism evidence="1 2">
    <name type="scientific">Bacteroides eggerthii</name>
    <dbReference type="NCBI Taxonomy" id="28111"/>
    <lineage>
        <taxon>Bacteria</taxon>
        <taxon>Pseudomonadati</taxon>
        <taxon>Bacteroidota</taxon>
        <taxon>Bacteroidia</taxon>
        <taxon>Bacteroidales</taxon>
        <taxon>Bacteroidaceae</taxon>
        <taxon>Bacteroides</taxon>
    </lineage>
</organism>
<name>A0ABT7U7Y1_9BACE</name>
<sequence>MEQIVKILEEQGICPIYEEGFLTFSYQNINFLYLEDERDKTFYSLYIPGILKVDHTCKCDVLEVTNAINNELKIVKLILNGEYVWAGMEQRLSSETDLKKMIFFSIDVLVLAYELFHTKWVHGRALN</sequence>
<reference evidence="2" key="2">
    <citation type="submission" date="2023-07" db="EMBL/GenBank/DDBJ databases">
        <title>Identification and characterization of horizontal gene transfer across gut microbiota members of farm animals based on homology search.</title>
        <authorList>
            <person name="Schwarzerova J."/>
            <person name="Nykrynova M."/>
            <person name="Jureckova K."/>
            <person name="Cejkova D."/>
            <person name="Rychlik I."/>
        </authorList>
    </citation>
    <scope>NUCLEOTIDE SEQUENCE [LARGE SCALE GENOMIC DNA]</scope>
    <source>
        <strain evidence="2">ET4</strain>
    </source>
</reference>
<evidence type="ECO:0000313" key="2">
    <source>
        <dbReference type="Proteomes" id="UP001228403"/>
    </source>
</evidence>